<gene>
    <name evidence="1" type="ORF">MELIAE_LOCUS10851</name>
</gene>
<proteinExistence type="predicted"/>
<evidence type="ECO:0000313" key="2">
    <source>
        <dbReference type="Proteomes" id="UP001154078"/>
    </source>
</evidence>
<accession>A0A9P0BAK5</accession>
<reference evidence="1" key="1">
    <citation type="submission" date="2021-12" db="EMBL/GenBank/DDBJ databases">
        <authorList>
            <person name="King R."/>
        </authorList>
    </citation>
    <scope>NUCLEOTIDE SEQUENCE</scope>
</reference>
<dbReference type="AlphaFoldDB" id="A0A9P0BAK5"/>
<organism evidence="1 2">
    <name type="scientific">Brassicogethes aeneus</name>
    <name type="common">Rape pollen beetle</name>
    <name type="synonym">Meligethes aeneus</name>
    <dbReference type="NCBI Taxonomy" id="1431903"/>
    <lineage>
        <taxon>Eukaryota</taxon>
        <taxon>Metazoa</taxon>
        <taxon>Ecdysozoa</taxon>
        <taxon>Arthropoda</taxon>
        <taxon>Hexapoda</taxon>
        <taxon>Insecta</taxon>
        <taxon>Pterygota</taxon>
        <taxon>Neoptera</taxon>
        <taxon>Endopterygota</taxon>
        <taxon>Coleoptera</taxon>
        <taxon>Polyphaga</taxon>
        <taxon>Cucujiformia</taxon>
        <taxon>Nitidulidae</taxon>
        <taxon>Meligethinae</taxon>
        <taxon>Brassicogethes</taxon>
    </lineage>
</organism>
<dbReference type="Proteomes" id="UP001154078">
    <property type="component" value="Chromosome 7"/>
</dbReference>
<evidence type="ECO:0000313" key="1">
    <source>
        <dbReference type="EMBL" id="CAH0561286.1"/>
    </source>
</evidence>
<sequence length="94" mass="9903">MGKSEQISENVPGLSPQNEASKLLEQALLQMDGIIMGNSGSLTAHSPDYGFAAPPPSVREAAQLLVTALQNSSSPPALDPALSKVILHWIQEVI</sequence>
<protein>
    <submittedName>
        <fullName evidence="1">Uncharacterized protein</fullName>
    </submittedName>
</protein>
<dbReference type="OrthoDB" id="8300281at2759"/>
<name>A0A9P0BAK5_BRAAE</name>
<keyword evidence="2" id="KW-1185">Reference proteome</keyword>
<dbReference type="EMBL" id="OV121138">
    <property type="protein sequence ID" value="CAH0561286.1"/>
    <property type="molecule type" value="Genomic_DNA"/>
</dbReference>